<dbReference type="EMBL" id="MCFL01000015">
    <property type="protein sequence ID" value="ORZ36836.1"/>
    <property type="molecule type" value="Genomic_DNA"/>
</dbReference>
<feature type="compositionally biased region" description="Low complexity" evidence="4">
    <location>
        <begin position="166"/>
        <end position="182"/>
    </location>
</feature>
<dbReference type="InterPro" id="IPR027038">
    <property type="entry name" value="RanGap"/>
</dbReference>
<organism evidence="6 7">
    <name type="scientific">Catenaria anguillulae PL171</name>
    <dbReference type="NCBI Taxonomy" id="765915"/>
    <lineage>
        <taxon>Eukaryota</taxon>
        <taxon>Fungi</taxon>
        <taxon>Fungi incertae sedis</taxon>
        <taxon>Blastocladiomycota</taxon>
        <taxon>Blastocladiomycetes</taxon>
        <taxon>Blastocladiales</taxon>
        <taxon>Catenariaceae</taxon>
        <taxon>Catenaria</taxon>
    </lineage>
</organism>
<evidence type="ECO:0000256" key="1">
    <source>
        <dbReference type="ARBA" id="ARBA00022468"/>
    </source>
</evidence>
<dbReference type="InterPro" id="IPR015940">
    <property type="entry name" value="UBA"/>
</dbReference>
<feature type="compositionally biased region" description="Low complexity" evidence="4">
    <location>
        <begin position="615"/>
        <end position="656"/>
    </location>
</feature>
<feature type="region of interest" description="Disordered" evidence="4">
    <location>
        <begin position="311"/>
        <end position="408"/>
    </location>
</feature>
<keyword evidence="2" id="KW-0433">Leucine-rich repeat</keyword>
<dbReference type="InterPro" id="IPR032675">
    <property type="entry name" value="LRR_dom_sf"/>
</dbReference>
<dbReference type="SUPFAM" id="SSF52047">
    <property type="entry name" value="RNI-like"/>
    <property type="match status" value="1"/>
</dbReference>
<dbReference type="Gene3D" id="3.80.10.10">
    <property type="entry name" value="Ribonuclease Inhibitor"/>
    <property type="match status" value="2"/>
</dbReference>
<dbReference type="OrthoDB" id="5581302at2759"/>
<evidence type="ECO:0000256" key="4">
    <source>
        <dbReference type="SAM" id="MobiDB-lite"/>
    </source>
</evidence>
<feature type="domain" description="UBA" evidence="5">
    <location>
        <begin position="69"/>
        <end position="113"/>
    </location>
</feature>
<dbReference type="GO" id="GO:0005096">
    <property type="term" value="F:GTPase activator activity"/>
    <property type="evidence" value="ECO:0007669"/>
    <property type="project" value="UniProtKB-KW"/>
</dbReference>
<feature type="region of interest" description="Disordered" evidence="4">
    <location>
        <begin position="118"/>
        <end position="182"/>
    </location>
</feature>
<reference evidence="6 7" key="1">
    <citation type="submission" date="2016-07" db="EMBL/GenBank/DDBJ databases">
        <title>Pervasive Adenine N6-methylation of Active Genes in Fungi.</title>
        <authorList>
            <consortium name="DOE Joint Genome Institute"/>
            <person name="Mondo S.J."/>
            <person name="Dannebaum R.O."/>
            <person name="Kuo R.C."/>
            <person name="Labutti K."/>
            <person name="Haridas S."/>
            <person name="Kuo A."/>
            <person name="Salamov A."/>
            <person name="Ahrendt S.R."/>
            <person name="Lipzen A."/>
            <person name="Sullivan W."/>
            <person name="Andreopoulos W.B."/>
            <person name="Clum A."/>
            <person name="Lindquist E."/>
            <person name="Daum C."/>
            <person name="Ramamoorthy G.K."/>
            <person name="Gryganskyi A."/>
            <person name="Culley D."/>
            <person name="Magnuson J.K."/>
            <person name="James T.Y."/>
            <person name="O'Malley M.A."/>
            <person name="Stajich J.E."/>
            <person name="Spatafora J.W."/>
            <person name="Visel A."/>
            <person name="Grigoriev I.V."/>
        </authorList>
    </citation>
    <scope>NUCLEOTIDE SEQUENCE [LARGE SCALE GENOMIC DNA]</scope>
    <source>
        <strain evidence="6 7">PL171</strain>
    </source>
</reference>
<dbReference type="SMART" id="SM00368">
    <property type="entry name" value="LRR_RI"/>
    <property type="match status" value="3"/>
</dbReference>
<dbReference type="GO" id="GO:0031267">
    <property type="term" value="F:small GTPase binding"/>
    <property type="evidence" value="ECO:0007669"/>
    <property type="project" value="TreeGrafter"/>
</dbReference>
<feature type="region of interest" description="Disordered" evidence="4">
    <location>
        <begin position="687"/>
        <end position="720"/>
    </location>
</feature>
<feature type="region of interest" description="Disordered" evidence="4">
    <location>
        <begin position="1"/>
        <end position="75"/>
    </location>
</feature>
<name>A0A1Y2HQF0_9FUNG</name>
<evidence type="ECO:0000259" key="5">
    <source>
        <dbReference type="PROSITE" id="PS50030"/>
    </source>
</evidence>
<protein>
    <recommendedName>
        <fullName evidence="5">UBA domain-containing protein</fullName>
    </recommendedName>
</protein>
<dbReference type="GO" id="GO:0005829">
    <property type="term" value="C:cytosol"/>
    <property type="evidence" value="ECO:0007669"/>
    <property type="project" value="TreeGrafter"/>
</dbReference>
<feature type="compositionally biased region" description="Polar residues" evidence="4">
    <location>
        <begin position="1"/>
        <end position="11"/>
    </location>
</feature>
<dbReference type="PANTHER" id="PTHR24113">
    <property type="entry name" value="RAN GTPASE-ACTIVATING PROTEIN 1"/>
    <property type="match status" value="1"/>
</dbReference>
<evidence type="ECO:0000313" key="7">
    <source>
        <dbReference type="Proteomes" id="UP000193411"/>
    </source>
</evidence>
<dbReference type="GO" id="GO:0006913">
    <property type="term" value="P:nucleocytoplasmic transport"/>
    <property type="evidence" value="ECO:0007669"/>
    <property type="project" value="TreeGrafter"/>
</dbReference>
<feature type="compositionally biased region" description="Low complexity" evidence="4">
    <location>
        <begin position="328"/>
        <end position="364"/>
    </location>
</feature>
<dbReference type="PROSITE" id="PS50030">
    <property type="entry name" value="UBA"/>
    <property type="match status" value="1"/>
</dbReference>
<dbReference type="AlphaFoldDB" id="A0A1Y2HQF0"/>
<comment type="caution">
    <text evidence="6">The sequence shown here is derived from an EMBL/GenBank/DDBJ whole genome shotgun (WGS) entry which is preliminary data.</text>
</comment>
<sequence length="915" mass="96301">MSLPLHTSPSDSDLVGLEAVPLSDGSSSGQSSTAASALTSPEMDVRTVTPVEAVGGPSDQVGSAPPSPGRQERRDAVLAQLLARGVDFDTAQTALACTGGDSLDAALAFLTEQQLALGGPPATSTAEIPSAPQPDAPSTLTEIPIPEPAPPSPPLPRRIKSILKTSPNGSNPNNSPFFAFQQNSSNGNTSSGVFSSAFAAASSTLGSKTSEWLKRNLSIDVQVAAANLSTSIRNLLPPTSPPGLEEMDAALGHLPVNFDPTLASAKDIPAVWLTVAADQDSRIPPLSSSCVLYDAVDRRWTRHLLRRQRLAKERRLKSGRNSPPTVVSNAYAPTSSTAATTPESTPAPSISAAPTTSSSSNYSPVRTTADSDNDDHPLYGADDDDSSCDSEVGAKGRTDPYDPLLPGYSNTKRVRFVLPADSLASSPPMRNGVVTTPTTHPRTVAPTDHPLNGTEMVVVEPEVMGAAKGLYSAREVVQAYVAACTDRRTRPLKAVMDAFLPHLQAAAGMAGSSRSAAVTMTGSTTPASLVIENMHLRRQDLIALGSVLELEFGLLDLRLTNVSLTNDLARYLLALLYRVDSCPSLSLADNPDLMRPMPVPGSLAPYLEQERHRQQLAQQQQQEQQRLQQQQQQQQQQQASQPQQSGAAAVPDPVPAMAVGPTASFTAITNTIRRRSSMASFSGLFSGNSTAASPASSAPSTPTTPQTPQPTPVTAPTLPSLDQLPFPPLLAPFPSTIAAYIQRSVALRSLDLSGIPLGSGWADLRPLARALRDGPDGLGATLQILTLDRCKLTTAALSQLCPAIRQSNLSSVSLRSNCIDPMGAAAIAGMLIPSTDPDARLTARYDPLWRDVVMGKRPRGVVVLDLSDNSIKSGVKVLGEALAKCVHVKHLLLGNNAIQGGSFAAFCRSMFFSLC</sequence>
<dbReference type="Proteomes" id="UP000193411">
    <property type="component" value="Unassembled WGS sequence"/>
</dbReference>
<keyword evidence="1" id="KW-0343">GTPase activation</keyword>
<evidence type="ECO:0000256" key="2">
    <source>
        <dbReference type="ARBA" id="ARBA00022614"/>
    </source>
</evidence>
<accession>A0A1Y2HQF0</accession>
<dbReference type="PANTHER" id="PTHR24113:SF12">
    <property type="entry name" value="RAN GTPASE-ACTIVATING PROTEIN 1"/>
    <property type="match status" value="1"/>
</dbReference>
<feature type="compositionally biased region" description="Low complexity" evidence="4">
    <location>
        <begin position="22"/>
        <end position="40"/>
    </location>
</feature>
<proteinExistence type="predicted"/>
<evidence type="ECO:0000256" key="3">
    <source>
        <dbReference type="ARBA" id="ARBA00022737"/>
    </source>
</evidence>
<keyword evidence="3" id="KW-0677">Repeat</keyword>
<gene>
    <name evidence="6" type="ORF">BCR44DRAFT_1060927</name>
</gene>
<feature type="compositionally biased region" description="Low complexity" evidence="4">
    <location>
        <begin position="689"/>
        <end position="704"/>
    </location>
</feature>
<feature type="region of interest" description="Disordered" evidence="4">
    <location>
        <begin position="427"/>
        <end position="451"/>
    </location>
</feature>
<feature type="compositionally biased region" description="Low complexity" evidence="4">
    <location>
        <begin position="433"/>
        <end position="447"/>
    </location>
</feature>
<evidence type="ECO:0000313" key="6">
    <source>
        <dbReference type="EMBL" id="ORZ36836.1"/>
    </source>
</evidence>
<feature type="region of interest" description="Disordered" evidence="4">
    <location>
        <begin position="611"/>
        <end position="656"/>
    </location>
</feature>
<dbReference type="GO" id="GO:0048471">
    <property type="term" value="C:perinuclear region of cytoplasm"/>
    <property type="evidence" value="ECO:0007669"/>
    <property type="project" value="TreeGrafter"/>
</dbReference>
<keyword evidence="7" id="KW-1185">Reference proteome</keyword>
<feature type="compositionally biased region" description="Pro residues" evidence="4">
    <location>
        <begin position="145"/>
        <end position="156"/>
    </location>
</feature>
<dbReference type="GO" id="GO:0005634">
    <property type="term" value="C:nucleus"/>
    <property type="evidence" value="ECO:0007669"/>
    <property type="project" value="TreeGrafter"/>
</dbReference>